<gene>
    <name evidence="2" type="ORF">GNP95_04295</name>
</gene>
<dbReference type="RefSeq" id="WP_155609620.1">
    <property type="nucleotide sequence ID" value="NZ_WNZW01000001.1"/>
</dbReference>
<evidence type="ECO:0008006" key="4">
    <source>
        <dbReference type="Google" id="ProtNLM"/>
    </source>
</evidence>
<keyword evidence="1" id="KW-0732">Signal</keyword>
<dbReference type="OrthoDB" id="1864213at2"/>
<evidence type="ECO:0000256" key="1">
    <source>
        <dbReference type="SAM" id="SignalP"/>
    </source>
</evidence>
<dbReference type="Proteomes" id="UP000447876">
    <property type="component" value="Unassembled WGS sequence"/>
</dbReference>
<evidence type="ECO:0000313" key="3">
    <source>
        <dbReference type="Proteomes" id="UP000447876"/>
    </source>
</evidence>
<protein>
    <recommendedName>
        <fullName evidence="4">Copper amine oxidase-like N-terminal domain-containing protein</fullName>
    </recommendedName>
</protein>
<proteinExistence type="predicted"/>
<comment type="caution">
    <text evidence="2">The sequence shown here is derived from an EMBL/GenBank/DDBJ whole genome shotgun (WGS) entry which is preliminary data.</text>
</comment>
<dbReference type="AlphaFoldDB" id="A0A7X3CLX7"/>
<reference evidence="2 3" key="1">
    <citation type="submission" date="2019-11" db="EMBL/GenBank/DDBJ databases">
        <title>Draft genome sequences of five Paenibacillus species of dairy origin.</title>
        <authorList>
            <person name="Olajide A.M."/>
            <person name="Chen S."/>
            <person name="Lapointe G."/>
        </authorList>
    </citation>
    <scope>NUCLEOTIDE SEQUENCE [LARGE SCALE GENOMIC DNA]</scope>
    <source>
        <strain evidence="2 3">12CR55</strain>
    </source>
</reference>
<dbReference type="EMBL" id="WNZW01000001">
    <property type="protein sequence ID" value="MUG44219.1"/>
    <property type="molecule type" value="Genomic_DNA"/>
</dbReference>
<organism evidence="2 3">
    <name type="scientific">Paenibacillus woosongensis</name>
    <dbReference type="NCBI Taxonomy" id="307580"/>
    <lineage>
        <taxon>Bacteria</taxon>
        <taxon>Bacillati</taxon>
        <taxon>Bacillota</taxon>
        <taxon>Bacilli</taxon>
        <taxon>Bacillales</taxon>
        <taxon>Paenibacillaceae</taxon>
        <taxon>Paenibacillus</taxon>
    </lineage>
</organism>
<feature type="chain" id="PRO_5031382646" description="Copper amine oxidase-like N-terminal domain-containing protein" evidence="1">
    <location>
        <begin position="25"/>
        <end position="566"/>
    </location>
</feature>
<evidence type="ECO:0000313" key="2">
    <source>
        <dbReference type="EMBL" id="MUG44219.1"/>
    </source>
</evidence>
<accession>A0A7X3CLX7</accession>
<feature type="signal peptide" evidence="1">
    <location>
        <begin position="1"/>
        <end position="24"/>
    </location>
</feature>
<name>A0A7X3CLX7_9BACL</name>
<sequence length="566" mass="63517">MRKISTLLLVLCLFLFIEASVSYAEGKETATVSTSKVVIDGEVVHSSGFNIQNYSYFRLRDLASHLSGSNSQFDITWNNDQNAIELTTGKAYSANESFRTPYYSSGKVYEAKLSTAKIVIDGELQSIQAYNIEDNTYFQLRDLASALKFDVSFDSATNSIVVEPYLPENAYQAAGASAGTDHIVQSYFSRWGEPIRSHLIQNIDGTFSSVTVDEEQVRIETYNKDYEVTSSKKLPLELPLYGAFYSGEKYNYIAYGQDNKEEDDSKEVIRVVRYDKSFNRIDSVSVKGGESYTIQPFRSATPRMAEHGDELVLHTSRLRYTASDGKNHQSQLTLIINTSNMSVTNYIGEFQKNHVSHSFDQFVKYDGKEHVLVDHGDAYPRSIVLHKGNGSQYKEVDLFRIPGSIGANMTGVSLGGFETSSTHYITAYNKADHSKVQSYTNFEMVGLDKDVRDIMLAVVPRTSLNSGEVNNITIAKYTSGTDHIGSTPKLVKIDENRFIVLWQEFDRENTPLDVKYVEVNGKGNPVGEINSIPGFVLSECDPIIMDDKLVWFADKKGKRIFYTIPL</sequence>